<accession>A0A2N5NNP8</accession>
<dbReference type="SUPFAM" id="SSF55120">
    <property type="entry name" value="Pseudouridine synthase"/>
    <property type="match status" value="1"/>
</dbReference>
<proteinExistence type="inferred from homology"/>
<evidence type="ECO:0000313" key="10">
    <source>
        <dbReference type="EMBL" id="MDE1204195.1"/>
    </source>
</evidence>
<dbReference type="EMBL" id="JAJBNC010000019">
    <property type="protein sequence ID" value="MCB5494537.1"/>
    <property type="molecule type" value="Genomic_DNA"/>
</dbReference>
<comment type="function">
    <text evidence="4">Formation of pseudouridine at positions 38, 39 and 40 in the anticodon stem and loop of transfer RNAs.</text>
</comment>
<dbReference type="GO" id="GO:0031119">
    <property type="term" value="P:tRNA pseudouridine synthesis"/>
    <property type="evidence" value="ECO:0007669"/>
    <property type="project" value="UniProtKB-UniRule"/>
</dbReference>
<comment type="caution">
    <text evidence="4">Lacks conserved residue(s) required for the propagation of feature annotation.</text>
</comment>
<dbReference type="Gene3D" id="3.30.70.660">
    <property type="entry name" value="Pseudouridine synthase I, catalytic domain, C-terminal subdomain"/>
    <property type="match status" value="1"/>
</dbReference>
<dbReference type="PANTHER" id="PTHR11142:SF0">
    <property type="entry name" value="TRNA PSEUDOURIDINE SYNTHASE-LIKE 1"/>
    <property type="match status" value="1"/>
</dbReference>
<feature type="domain" description="Pseudouridine synthase I TruA alpha/beta" evidence="8">
    <location>
        <begin position="144"/>
        <end position="244"/>
    </location>
</feature>
<dbReference type="GO" id="GO:0160147">
    <property type="term" value="F:tRNA pseudouridine(38-40) synthase activity"/>
    <property type="evidence" value="ECO:0007669"/>
    <property type="project" value="UniProtKB-EC"/>
</dbReference>
<feature type="binding site" evidence="4 6">
    <location>
        <position position="111"/>
    </location>
    <ligand>
        <name>substrate</name>
    </ligand>
</feature>
<dbReference type="Proteomes" id="UP001297422">
    <property type="component" value="Unassembled WGS sequence"/>
</dbReference>
<evidence type="ECO:0000313" key="9">
    <source>
        <dbReference type="EMBL" id="MCB5494537.1"/>
    </source>
</evidence>
<comment type="caution">
    <text evidence="13">The sequence shown here is derived from an EMBL/GenBank/DDBJ whole genome shotgun (WGS) entry which is preliminary data.</text>
</comment>
<dbReference type="PANTHER" id="PTHR11142">
    <property type="entry name" value="PSEUDOURIDYLATE SYNTHASE"/>
    <property type="match status" value="1"/>
</dbReference>
<dbReference type="AlphaFoldDB" id="A0A2N5NNP8"/>
<evidence type="ECO:0000256" key="7">
    <source>
        <dbReference type="RuleBase" id="RU003792"/>
    </source>
</evidence>
<dbReference type="GeneID" id="57434664"/>
<dbReference type="Proteomes" id="UP001149331">
    <property type="component" value="Unassembled WGS sequence"/>
</dbReference>
<evidence type="ECO:0000313" key="11">
    <source>
        <dbReference type="EMBL" id="NSI64257.1"/>
    </source>
</evidence>
<evidence type="ECO:0000256" key="6">
    <source>
        <dbReference type="PIRSR" id="PIRSR001430-2"/>
    </source>
</evidence>
<comment type="subunit">
    <text evidence="4">Homodimer.</text>
</comment>
<reference evidence="10" key="5">
    <citation type="submission" date="2022-12" db="EMBL/GenBank/DDBJ databases">
        <title>Genome of R. gnavus strain RSHDN_120.</title>
        <authorList>
            <person name="Abdugheni R."/>
        </authorList>
    </citation>
    <scope>NUCLEOTIDE SEQUENCE</scope>
    <source>
        <strain evidence="10">RSHDN_120</strain>
    </source>
</reference>
<dbReference type="Proteomes" id="UP000283981">
    <property type="component" value="Unassembled WGS sequence"/>
</dbReference>
<reference evidence="11" key="2">
    <citation type="journal article" date="2020" name="Cell Host Microbe">
        <title>Functional and Genomic Variation between Human-Derived Isolates of Lachnospiraceae Reveals Inter- and Intra-Species Diversity.</title>
        <authorList>
            <person name="Sorbara M.T."/>
            <person name="Littmann E.R."/>
            <person name="Fontana E."/>
            <person name="Moody T.U."/>
            <person name="Kohout C.E."/>
            <person name="Gjonbalaj M."/>
            <person name="Eaton V."/>
            <person name="Seok R."/>
            <person name="Leiner I.M."/>
            <person name="Pamer E.G."/>
        </authorList>
    </citation>
    <scope>NUCLEOTIDE SEQUENCE</scope>
    <source>
        <strain evidence="11">MSK.11.9</strain>
    </source>
</reference>
<dbReference type="InterPro" id="IPR020103">
    <property type="entry name" value="PsdUridine_synth_cat_dom_sf"/>
</dbReference>
<dbReference type="FunFam" id="3.30.70.580:FF:000001">
    <property type="entry name" value="tRNA pseudouridine synthase A"/>
    <property type="match status" value="1"/>
</dbReference>
<dbReference type="EMBL" id="QRIS01000023">
    <property type="protein sequence ID" value="RHG82257.1"/>
    <property type="molecule type" value="Genomic_DNA"/>
</dbReference>
<dbReference type="Proteomes" id="UP000283992">
    <property type="component" value="Unassembled WGS sequence"/>
</dbReference>
<evidence type="ECO:0000256" key="1">
    <source>
        <dbReference type="ARBA" id="ARBA00009375"/>
    </source>
</evidence>
<dbReference type="EMBL" id="JAAIRY010000002">
    <property type="protein sequence ID" value="NSI64257.1"/>
    <property type="molecule type" value="Genomic_DNA"/>
</dbReference>
<evidence type="ECO:0000256" key="3">
    <source>
        <dbReference type="ARBA" id="ARBA00023235"/>
    </source>
</evidence>
<dbReference type="InterPro" id="IPR001406">
    <property type="entry name" value="PsdUridine_synth_TruA"/>
</dbReference>
<dbReference type="EC" id="5.4.99.12" evidence="4"/>
<evidence type="ECO:0000313" key="13">
    <source>
        <dbReference type="EMBL" id="RHJ12499.1"/>
    </source>
</evidence>
<dbReference type="InterPro" id="IPR020097">
    <property type="entry name" value="PsdUridine_synth_TruA_a/b_dom"/>
</dbReference>
<dbReference type="Pfam" id="PF01416">
    <property type="entry name" value="PseudoU_synth_1"/>
    <property type="match status" value="2"/>
</dbReference>
<reference evidence="9" key="4">
    <citation type="submission" date="2021-10" db="EMBL/GenBank/DDBJ databases">
        <title>Collection of gut derived symbiotic bacterial strains cultured from healthy donors.</title>
        <authorList>
            <person name="Lin H."/>
            <person name="Littmann E."/>
            <person name="Claire K."/>
            <person name="Pamer E."/>
        </authorList>
    </citation>
    <scope>NUCLEOTIDE SEQUENCE</scope>
    <source>
        <strain evidence="9">MSK.23.4</strain>
    </source>
</reference>
<dbReference type="Gene3D" id="3.30.70.580">
    <property type="entry name" value="Pseudouridine synthase I, catalytic domain, N-terminal subdomain"/>
    <property type="match status" value="1"/>
</dbReference>
<evidence type="ECO:0000259" key="8">
    <source>
        <dbReference type="Pfam" id="PF01416"/>
    </source>
</evidence>
<dbReference type="CDD" id="cd02570">
    <property type="entry name" value="PseudoU_synth_EcTruA"/>
    <property type="match status" value="1"/>
</dbReference>
<keyword evidence="2 4" id="KW-0819">tRNA processing</keyword>
<name>A0A2N5NNP8_MEDGN</name>
<evidence type="ECO:0000256" key="5">
    <source>
        <dbReference type="PIRSR" id="PIRSR001430-1"/>
    </source>
</evidence>
<evidence type="ECO:0000313" key="15">
    <source>
        <dbReference type="Proteomes" id="UP000283992"/>
    </source>
</evidence>
<comment type="similarity">
    <text evidence="1 4 7">Belongs to the tRNA pseudouridine synthase TruA family.</text>
</comment>
<feature type="domain" description="Pseudouridine synthase I TruA alpha/beta" evidence="8">
    <location>
        <begin position="8"/>
        <end position="95"/>
    </location>
</feature>
<evidence type="ECO:0000313" key="14">
    <source>
        <dbReference type="Proteomes" id="UP000283981"/>
    </source>
</evidence>
<feature type="active site" description="Nucleophile" evidence="4 5">
    <location>
        <position position="53"/>
    </location>
</feature>
<dbReference type="Proteomes" id="UP001296581">
    <property type="component" value="Unassembled WGS sequence"/>
</dbReference>
<evidence type="ECO:0000256" key="4">
    <source>
        <dbReference type="HAMAP-Rule" id="MF_00171"/>
    </source>
</evidence>
<dbReference type="RefSeq" id="WP_004841118.1">
    <property type="nucleotide sequence ID" value="NZ_AP031446.1"/>
</dbReference>
<dbReference type="PIRSF" id="PIRSF001430">
    <property type="entry name" value="tRNA_psdUrid_synth"/>
    <property type="match status" value="1"/>
</dbReference>
<dbReference type="EMBL" id="QRLN01000009">
    <property type="protein sequence ID" value="RHJ12499.1"/>
    <property type="molecule type" value="Genomic_DNA"/>
</dbReference>
<dbReference type="HAMAP" id="MF_00171">
    <property type="entry name" value="TruA"/>
    <property type="match status" value="1"/>
</dbReference>
<dbReference type="GO" id="GO:0003723">
    <property type="term" value="F:RNA binding"/>
    <property type="evidence" value="ECO:0007669"/>
    <property type="project" value="InterPro"/>
</dbReference>
<protein>
    <recommendedName>
        <fullName evidence="4">tRNA pseudouridine synthase A</fullName>
        <ecNumber evidence="4">5.4.99.12</ecNumber>
    </recommendedName>
    <alternativeName>
        <fullName evidence="4">tRNA pseudouridine(38-40) synthase</fullName>
    </alternativeName>
    <alternativeName>
        <fullName evidence="4">tRNA pseudouridylate synthase I</fullName>
    </alternativeName>
    <alternativeName>
        <fullName evidence="4">tRNA-uridine isomerase I</fullName>
    </alternativeName>
</protein>
<reference evidence="11" key="3">
    <citation type="submission" date="2020-02" db="EMBL/GenBank/DDBJ databases">
        <authorList>
            <person name="Littmann E."/>
            <person name="Sorbara M."/>
        </authorList>
    </citation>
    <scope>NUCLEOTIDE SEQUENCE</scope>
    <source>
        <strain evidence="11">MSK.11.9</strain>
    </source>
</reference>
<keyword evidence="3 4" id="KW-0413">Isomerase</keyword>
<reference evidence="14 15" key="1">
    <citation type="submission" date="2018-08" db="EMBL/GenBank/DDBJ databases">
        <title>A genome reference for cultivated species of the human gut microbiota.</title>
        <authorList>
            <person name="Zou Y."/>
            <person name="Xue W."/>
            <person name="Luo G."/>
        </authorList>
    </citation>
    <scope>NUCLEOTIDE SEQUENCE [LARGE SCALE GENOMIC DNA]</scope>
    <source>
        <strain evidence="13 15">AM12-54</strain>
        <strain evidence="12 14">AM21-18</strain>
    </source>
</reference>
<organism evidence="13 15">
    <name type="scientific">Mediterraneibacter gnavus</name>
    <name type="common">Ruminococcus gnavus</name>
    <dbReference type="NCBI Taxonomy" id="33038"/>
    <lineage>
        <taxon>Bacteria</taxon>
        <taxon>Bacillati</taxon>
        <taxon>Bacillota</taxon>
        <taxon>Clostridia</taxon>
        <taxon>Lachnospirales</taxon>
        <taxon>Lachnospiraceae</taxon>
        <taxon>Mediterraneibacter</taxon>
    </lineage>
</organism>
<dbReference type="STRING" id="33038.GCA_900067245_01369"/>
<evidence type="ECO:0000313" key="12">
    <source>
        <dbReference type="EMBL" id="RHG82257.1"/>
    </source>
</evidence>
<dbReference type="EMBL" id="JAPZEG010000013">
    <property type="protein sequence ID" value="MDE1204195.1"/>
    <property type="molecule type" value="Genomic_DNA"/>
</dbReference>
<gene>
    <name evidence="4 9" type="primary">truA</name>
    <name evidence="13" type="ORF">DW142_08525</name>
    <name evidence="12" type="ORF">DW243_12880</name>
    <name evidence="11" type="ORF">G4981_02980</name>
    <name evidence="9" type="ORF">LIQ10_12445</name>
    <name evidence="10" type="ORF">O4N78_11595</name>
</gene>
<dbReference type="InterPro" id="IPR020094">
    <property type="entry name" value="TruA/RsuA/RluB/E/F_N"/>
</dbReference>
<evidence type="ECO:0000256" key="2">
    <source>
        <dbReference type="ARBA" id="ARBA00022694"/>
    </source>
</evidence>
<dbReference type="InterPro" id="IPR020095">
    <property type="entry name" value="PsdUridine_synth_TruA_C"/>
</dbReference>
<sequence>MRTYKLTIAYDGSRYQGWQRQSNTDKTIQGLLEQAASEAAGYPVEVQGSGRTDGGVHAKGQTASVILRGKVQESEFLQNMNRLLPLDIRVIEMELVKNGFHARLSAVGKCYEYWIDMREKPDVFMRKYTYHYPKELNIEAMQRAADDLIGRYDFAAFTDKKEEKSTIRTIYAIIVEVQGDKLRIEYRGSGFMYHMVRILTGTLLEVGDGRRTPESVKAALAGRDRADAGFLAPARGLTLKEVYY</sequence>
<dbReference type="NCBIfam" id="TIGR00071">
    <property type="entry name" value="hisT_truA"/>
    <property type="match status" value="1"/>
</dbReference>
<comment type="catalytic activity">
    <reaction evidence="4 7">
        <text>uridine(38/39/40) in tRNA = pseudouridine(38/39/40) in tRNA</text>
        <dbReference type="Rhea" id="RHEA:22376"/>
        <dbReference type="Rhea" id="RHEA-COMP:10085"/>
        <dbReference type="Rhea" id="RHEA-COMP:10087"/>
        <dbReference type="ChEBI" id="CHEBI:65314"/>
        <dbReference type="ChEBI" id="CHEBI:65315"/>
        <dbReference type="EC" id="5.4.99.12"/>
    </reaction>
</comment>